<protein>
    <recommendedName>
        <fullName evidence="3 4">Dephospho-CoA kinase</fullName>
        <ecNumber evidence="3 4">2.7.1.24</ecNumber>
    </recommendedName>
    <alternativeName>
        <fullName evidence="3">Dephosphocoenzyme A kinase</fullName>
    </alternativeName>
</protein>
<evidence type="ECO:0000313" key="5">
    <source>
        <dbReference type="EMBL" id="MEQ2370602.1"/>
    </source>
</evidence>
<dbReference type="EMBL" id="JBBMEJ010000006">
    <property type="protein sequence ID" value="MEQ2370602.1"/>
    <property type="molecule type" value="Genomic_DNA"/>
</dbReference>
<dbReference type="SUPFAM" id="SSF52540">
    <property type="entry name" value="P-loop containing nucleoside triphosphate hydrolases"/>
    <property type="match status" value="1"/>
</dbReference>
<evidence type="ECO:0000256" key="3">
    <source>
        <dbReference type="HAMAP-Rule" id="MF_00376"/>
    </source>
</evidence>
<keyword evidence="3 5" id="KW-0418">Kinase</keyword>
<dbReference type="PANTHER" id="PTHR10695:SF46">
    <property type="entry name" value="BIFUNCTIONAL COENZYME A SYNTHASE-RELATED"/>
    <property type="match status" value="1"/>
</dbReference>
<dbReference type="EC" id="2.7.1.24" evidence="3 4"/>
<dbReference type="NCBIfam" id="TIGR00152">
    <property type="entry name" value="dephospho-CoA kinase"/>
    <property type="match status" value="1"/>
</dbReference>
<evidence type="ECO:0000256" key="4">
    <source>
        <dbReference type="NCBIfam" id="TIGR00152"/>
    </source>
</evidence>
<evidence type="ECO:0000256" key="2">
    <source>
        <dbReference type="ARBA" id="ARBA00022840"/>
    </source>
</evidence>
<dbReference type="InterPro" id="IPR027417">
    <property type="entry name" value="P-loop_NTPase"/>
</dbReference>
<keyword evidence="6" id="KW-1185">Reference proteome</keyword>
<dbReference type="HAMAP" id="MF_00376">
    <property type="entry name" value="Dephospho_CoA_kinase"/>
    <property type="match status" value="1"/>
</dbReference>
<gene>
    <name evidence="3 5" type="primary">coaE</name>
    <name evidence="5" type="ORF">WMO28_06520</name>
</gene>
<dbReference type="Gene3D" id="3.40.50.300">
    <property type="entry name" value="P-loop containing nucleotide triphosphate hydrolases"/>
    <property type="match status" value="1"/>
</dbReference>
<keyword evidence="3 5" id="KW-0808">Transferase</keyword>
<dbReference type="RefSeq" id="WP_178643884.1">
    <property type="nucleotide sequence ID" value="NZ_JBBMEJ010000006.1"/>
</dbReference>
<accession>A0ABV1BF91</accession>
<comment type="catalytic activity">
    <reaction evidence="3">
        <text>3'-dephospho-CoA + ATP = ADP + CoA + H(+)</text>
        <dbReference type="Rhea" id="RHEA:18245"/>
        <dbReference type="ChEBI" id="CHEBI:15378"/>
        <dbReference type="ChEBI" id="CHEBI:30616"/>
        <dbReference type="ChEBI" id="CHEBI:57287"/>
        <dbReference type="ChEBI" id="CHEBI:57328"/>
        <dbReference type="ChEBI" id="CHEBI:456216"/>
        <dbReference type="EC" id="2.7.1.24"/>
    </reaction>
</comment>
<sequence length="199" mass="22905">MRVIGVTGGVGAGKSTVLGIMEKDFGAYVIQADQIGHILMEPGEECYDAVIGLFGKETIKKDKTIDRKRISDVVFTDKEMLLKLNGIIHPAVKSRILRLIQEQREAGREICVVEAALFLEEKYQEFCDEVWYVYTEEEIRIQRLMENRGYSREKSLGIIKNQVSDQVFRENTDYVIENNGDLLETRRQIREGIERNETL</sequence>
<keyword evidence="1 3" id="KW-0547">Nucleotide-binding</keyword>
<evidence type="ECO:0000256" key="1">
    <source>
        <dbReference type="ARBA" id="ARBA00022741"/>
    </source>
</evidence>
<name>A0ABV1BF91_9FIRM</name>
<comment type="subcellular location">
    <subcellularLocation>
        <location evidence="3">Cytoplasm</location>
    </subcellularLocation>
</comment>
<dbReference type="GO" id="GO:0004140">
    <property type="term" value="F:dephospho-CoA kinase activity"/>
    <property type="evidence" value="ECO:0007669"/>
    <property type="project" value="UniProtKB-EC"/>
</dbReference>
<feature type="binding site" evidence="3">
    <location>
        <begin position="11"/>
        <end position="16"/>
    </location>
    <ligand>
        <name>ATP</name>
        <dbReference type="ChEBI" id="CHEBI:30616"/>
    </ligand>
</feature>
<evidence type="ECO:0000313" key="6">
    <source>
        <dbReference type="Proteomes" id="UP001473063"/>
    </source>
</evidence>
<proteinExistence type="inferred from homology"/>
<keyword evidence="3" id="KW-0963">Cytoplasm</keyword>
<dbReference type="CDD" id="cd02022">
    <property type="entry name" value="DPCK"/>
    <property type="match status" value="1"/>
</dbReference>
<comment type="similarity">
    <text evidence="3">Belongs to the CoaE family.</text>
</comment>
<comment type="pathway">
    <text evidence="3">Cofactor biosynthesis; coenzyme A biosynthesis; CoA from (R)-pantothenate: step 5/5.</text>
</comment>
<dbReference type="PANTHER" id="PTHR10695">
    <property type="entry name" value="DEPHOSPHO-COA KINASE-RELATED"/>
    <property type="match status" value="1"/>
</dbReference>
<reference evidence="5 6" key="1">
    <citation type="submission" date="2024-03" db="EMBL/GenBank/DDBJ databases">
        <title>Human intestinal bacterial collection.</title>
        <authorList>
            <person name="Pauvert C."/>
            <person name="Hitch T.C.A."/>
            <person name="Clavel T."/>
        </authorList>
    </citation>
    <scope>NUCLEOTIDE SEQUENCE [LARGE SCALE GENOMIC DNA]</scope>
    <source>
        <strain evidence="5 6">CLA-JM-H16</strain>
    </source>
</reference>
<organism evidence="5 6">
    <name type="scientific">Blautia aquisgranensis</name>
    <dbReference type="NCBI Taxonomy" id="3133153"/>
    <lineage>
        <taxon>Bacteria</taxon>
        <taxon>Bacillati</taxon>
        <taxon>Bacillota</taxon>
        <taxon>Clostridia</taxon>
        <taxon>Lachnospirales</taxon>
        <taxon>Lachnospiraceae</taxon>
        <taxon>Blautia</taxon>
    </lineage>
</organism>
<dbReference type="InterPro" id="IPR001977">
    <property type="entry name" value="Depp_CoAkinase"/>
</dbReference>
<dbReference type="Proteomes" id="UP001473063">
    <property type="component" value="Unassembled WGS sequence"/>
</dbReference>
<keyword evidence="3" id="KW-0173">Coenzyme A biosynthesis</keyword>
<dbReference type="PROSITE" id="PS51219">
    <property type="entry name" value="DPCK"/>
    <property type="match status" value="1"/>
</dbReference>
<dbReference type="Pfam" id="PF01121">
    <property type="entry name" value="CoaE"/>
    <property type="match status" value="1"/>
</dbReference>
<comment type="function">
    <text evidence="3">Catalyzes the phosphorylation of the 3'-hydroxyl group of dephosphocoenzyme A to form coenzyme A.</text>
</comment>
<comment type="caution">
    <text evidence="5">The sequence shown here is derived from an EMBL/GenBank/DDBJ whole genome shotgun (WGS) entry which is preliminary data.</text>
</comment>
<keyword evidence="2 3" id="KW-0067">ATP-binding</keyword>